<evidence type="ECO:0000313" key="2">
    <source>
        <dbReference type="EMBL" id="KKT38611.1"/>
    </source>
</evidence>
<accession>A0A0G1GU62</accession>
<dbReference type="Proteomes" id="UP000034617">
    <property type="component" value="Unassembled WGS sequence"/>
</dbReference>
<organism evidence="2 3">
    <name type="scientific">Candidatus Gottesmanbacteria bacterium GW2011_GWB1_44_11c</name>
    <dbReference type="NCBI Taxonomy" id="1618447"/>
    <lineage>
        <taxon>Bacteria</taxon>
        <taxon>Candidatus Gottesmaniibacteriota</taxon>
    </lineage>
</organism>
<keyword evidence="1" id="KW-0812">Transmembrane</keyword>
<sequence length="185" mass="20697">MPAEHITINLLEQEGAANSPWNRIMMWITSYGRYIMITTELIVLIAFASRFSLDRKLTDLKENIMQKQEILEVNADLEKEIRGTQEKIGAAKFLMRDQPGPVDTLLLVHTLLPTGTYLDTLTIDKDKITAGVLADSSVSFSQLLSNFTVSKKLTDVEIGKVGKKPFGIQFSLTAKIQPSQAEKKK</sequence>
<keyword evidence="1" id="KW-0472">Membrane</keyword>
<feature type="transmembrane region" description="Helical" evidence="1">
    <location>
        <begin position="31"/>
        <end position="53"/>
    </location>
</feature>
<evidence type="ECO:0008006" key="4">
    <source>
        <dbReference type="Google" id="ProtNLM"/>
    </source>
</evidence>
<dbReference type="EMBL" id="LCHM01000009">
    <property type="protein sequence ID" value="KKT38611.1"/>
    <property type="molecule type" value="Genomic_DNA"/>
</dbReference>
<protein>
    <recommendedName>
        <fullName evidence="4">Fimbrial assembly family protein</fullName>
    </recommendedName>
</protein>
<keyword evidence="1" id="KW-1133">Transmembrane helix</keyword>
<name>A0A0G1GU62_9BACT</name>
<reference evidence="2 3" key="1">
    <citation type="journal article" date="2015" name="Nature">
        <title>rRNA introns, odd ribosomes, and small enigmatic genomes across a large radiation of phyla.</title>
        <authorList>
            <person name="Brown C.T."/>
            <person name="Hug L.A."/>
            <person name="Thomas B.C."/>
            <person name="Sharon I."/>
            <person name="Castelle C.J."/>
            <person name="Singh A."/>
            <person name="Wilkins M.J."/>
            <person name="Williams K.H."/>
            <person name="Banfield J.F."/>
        </authorList>
    </citation>
    <scope>NUCLEOTIDE SEQUENCE [LARGE SCALE GENOMIC DNA]</scope>
</reference>
<evidence type="ECO:0000313" key="3">
    <source>
        <dbReference type="Proteomes" id="UP000034617"/>
    </source>
</evidence>
<comment type="caution">
    <text evidence="2">The sequence shown here is derived from an EMBL/GenBank/DDBJ whole genome shotgun (WGS) entry which is preliminary data.</text>
</comment>
<proteinExistence type="predicted"/>
<dbReference type="InterPro" id="IPR007813">
    <property type="entry name" value="PilN"/>
</dbReference>
<gene>
    <name evidence="2" type="ORF">UW22_C0009G0017</name>
</gene>
<dbReference type="Pfam" id="PF05137">
    <property type="entry name" value="PilN"/>
    <property type="match status" value="1"/>
</dbReference>
<dbReference type="AlphaFoldDB" id="A0A0G1GU62"/>
<evidence type="ECO:0000256" key="1">
    <source>
        <dbReference type="SAM" id="Phobius"/>
    </source>
</evidence>